<evidence type="ECO:0000313" key="1">
    <source>
        <dbReference type="EMBL" id="EKE28734.1"/>
    </source>
</evidence>
<gene>
    <name evidence="1" type="ORF">ACD_3C00025G0023</name>
</gene>
<comment type="caution">
    <text evidence="1">The sequence shown here is derived from an EMBL/GenBank/DDBJ whole genome shotgun (WGS) entry which is preliminary data.</text>
</comment>
<name>K2GEQ6_9BACT</name>
<organism evidence="1">
    <name type="scientific">uncultured bacterium</name>
    <name type="common">gcode 4</name>
    <dbReference type="NCBI Taxonomy" id="1234023"/>
    <lineage>
        <taxon>Bacteria</taxon>
        <taxon>environmental samples</taxon>
    </lineage>
</organism>
<evidence type="ECO:0008006" key="2">
    <source>
        <dbReference type="Google" id="ProtNLM"/>
    </source>
</evidence>
<accession>K2GEQ6</accession>
<protein>
    <recommendedName>
        <fullName evidence="2">Nucleoside 2-deoxyribosyltransferase</fullName>
    </recommendedName>
</protein>
<dbReference type="GO" id="GO:0005886">
    <property type="term" value="C:plasma membrane"/>
    <property type="evidence" value="ECO:0007669"/>
    <property type="project" value="TreeGrafter"/>
</dbReference>
<dbReference type="PANTHER" id="PTHR36300">
    <property type="entry name" value="RAW, ISOFORM A"/>
    <property type="match status" value="1"/>
</dbReference>
<dbReference type="Pfam" id="PF15891">
    <property type="entry name" value="Nuc_deoxyri_tr2"/>
    <property type="match status" value="1"/>
</dbReference>
<dbReference type="PANTHER" id="PTHR36300:SF1">
    <property type="entry name" value="RAW, ISOFORM A"/>
    <property type="match status" value="1"/>
</dbReference>
<dbReference type="Gene3D" id="3.40.50.450">
    <property type="match status" value="1"/>
</dbReference>
<proteinExistence type="predicted"/>
<dbReference type="AlphaFoldDB" id="K2GEQ6"/>
<reference evidence="1" key="1">
    <citation type="journal article" date="2012" name="Science">
        <title>Fermentation, hydrogen, and sulfur metabolism in multiple uncultivated bacterial phyla.</title>
        <authorList>
            <person name="Wrighton K.C."/>
            <person name="Thomas B.C."/>
            <person name="Sharon I."/>
            <person name="Miller C.S."/>
            <person name="Castelle C.J."/>
            <person name="VerBerkmoes N.C."/>
            <person name="Wilkins M.J."/>
            <person name="Hettich R.L."/>
            <person name="Lipton M.S."/>
            <person name="Williams K.H."/>
            <person name="Long P.E."/>
            <person name="Banfield J.F."/>
        </authorList>
    </citation>
    <scope>NUCLEOTIDE SEQUENCE [LARGE SCALE GENOMIC DNA]</scope>
</reference>
<sequence length="180" mass="20679">MESKIQPKIHSQLLSNEKKSLEQYLEEFPVSTDVNSQVFLGGSCNPTKWRFETAIPLLSKAGISYFNPQVPAWNKEFKMIEEVAKQKCDKLLFVIDAETRALYSCLEIVDLAHRRNPKDMYVVINDMPNGTEIQGQVVGGRELRDIQVLRDWPRDIFAELGIKIYPSVEEAINTIISDYR</sequence>
<dbReference type="EMBL" id="AMFJ01000299">
    <property type="protein sequence ID" value="EKE28734.1"/>
    <property type="molecule type" value="Genomic_DNA"/>
</dbReference>
<dbReference type="InterPro" id="IPR039470">
    <property type="entry name" value="Nuc_deoxyri_tr2"/>
</dbReference>